<protein>
    <submittedName>
        <fullName evidence="1">(northern house mosquito) hypothetical protein</fullName>
    </submittedName>
</protein>
<dbReference type="EMBL" id="HBUE01318132">
    <property type="protein sequence ID" value="CAG6586728.1"/>
    <property type="molecule type" value="Transcribed_RNA"/>
</dbReference>
<dbReference type="EMBL" id="HBUE01211701">
    <property type="protein sequence ID" value="CAG6534782.1"/>
    <property type="molecule type" value="Transcribed_RNA"/>
</dbReference>
<dbReference type="AlphaFoldDB" id="A0A8D8HI77"/>
<name>A0A8D8HI77_CULPI</name>
<evidence type="ECO:0000313" key="1">
    <source>
        <dbReference type="EMBL" id="CAG6534781.1"/>
    </source>
</evidence>
<dbReference type="EMBL" id="HBUE01211699">
    <property type="protein sequence ID" value="CAG6534780.1"/>
    <property type="molecule type" value="Transcribed_RNA"/>
</dbReference>
<dbReference type="EMBL" id="HBUE01318133">
    <property type="protein sequence ID" value="CAG6586729.1"/>
    <property type="molecule type" value="Transcribed_RNA"/>
</dbReference>
<dbReference type="EMBL" id="HBUE01318131">
    <property type="protein sequence ID" value="CAG6586727.1"/>
    <property type="molecule type" value="Transcribed_RNA"/>
</dbReference>
<sequence length="157" mass="17052">MMSFCPRTSSTPCWLSLISSITEQLASGQKALSSSELRFHLRKNQIVKSIASRFTGYCSRPGSTVLLLLPPASTYPGPFVLFPIGGPPVAIRFFMLPATSMVLLDELDSADVDGNWCCGSELLVLLASGGAPYFIRQKLRHCFIRLDFVLSGGSCTL</sequence>
<dbReference type="EMBL" id="HBUE01211700">
    <property type="protein sequence ID" value="CAG6534781.1"/>
    <property type="molecule type" value="Transcribed_RNA"/>
</dbReference>
<organism evidence="1">
    <name type="scientific">Culex pipiens</name>
    <name type="common">House mosquito</name>
    <dbReference type="NCBI Taxonomy" id="7175"/>
    <lineage>
        <taxon>Eukaryota</taxon>
        <taxon>Metazoa</taxon>
        <taxon>Ecdysozoa</taxon>
        <taxon>Arthropoda</taxon>
        <taxon>Hexapoda</taxon>
        <taxon>Insecta</taxon>
        <taxon>Pterygota</taxon>
        <taxon>Neoptera</taxon>
        <taxon>Endopterygota</taxon>
        <taxon>Diptera</taxon>
        <taxon>Nematocera</taxon>
        <taxon>Culicoidea</taxon>
        <taxon>Culicidae</taxon>
        <taxon>Culicinae</taxon>
        <taxon>Culicini</taxon>
        <taxon>Culex</taxon>
        <taxon>Culex</taxon>
    </lineage>
</organism>
<accession>A0A8D8HI77</accession>
<proteinExistence type="predicted"/>
<reference evidence="1" key="1">
    <citation type="submission" date="2021-05" db="EMBL/GenBank/DDBJ databases">
        <authorList>
            <person name="Alioto T."/>
            <person name="Alioto T."/>
            <person name="Gomez Garrido J."/>
        </authorList>
    </citation>
    <scope>NUCLEOTIDE SEQUENCE</scope>
</reference>